<dbReference type="GO" id="GO:0016491">
    <property type="term" value="F:oxidoreductase activity"/>
    <property type="evidence" value="ECO:0007669"/>
    <property type="project" value="UniProtKB-KW"/>
</dbReference>
<dbReference type="EMBL" id="JACCBN010000001">
    <property type="protein sequence ID" value="NYD34509.1"/>
    <property type="molecule type" value="Genomic_DNA"/>
</dbReference>
<proteinExistence type="predicted"/>
<dbReference type="Proteomes" id="UP000535890">
    <property type="component" value="Unassembled WGS sequence"/>
</dbReference>
<dbReference type="PANTHER" id="PTHR43408:SF2">
    <property type="entry name" value="FMN REDUCTASE (NADPH)"/>
    <property type="match status" value="1"/>
</dbReference>
<dbReference type="PANTHER" id="PTHR43408">
    <property type="entry name" value="FMN REDUCTASE (NADPH)"/>
    <property type="match status" value="1"/>
</dbReference>
<gene>
    <name evidence="5" type="ORF">BJ983_000611</name>
</gene>
<keyword evidence="2" id="KW-0288">FMN</keyword>
<evidence type="ECO:0000256" key="2">
    <source>
        <dbReference type="ARBA" id="ARBA00022643"/>
    </source>
</evidence>
<feature type="domain" description="NADPH-dependent FMN reductase-like" evidence="4">
    <location>
        <begin position="2"/>
        <end position="140"/>
    </location>
</feature>
<comment type="caution">
    <text evidence="5">The sequence shown here is derived from an EMBL/GenBank/DDBJ whole genome shotgun (WGS) entry which is preliminary data.</text>
</comment>
<organism evidence="5 6">
    <name type="scientific">Actinomycetospora corticicola</name>
    <dbReference type="NCBI Taxonomy" id="663602"/>
    <lineage>
        <taxon>Bacteria</taxon>
        <taxon>Bacillati</taxon>
        <taxon>Actinomycetota</taxon>
        <taxon>Actinomycetes</taxon>
        <taxon>Pseudonocardiales</taxon>
        <taxon>Pseudonocardiaceae</taxon>
        <taxon>Actinomycetospora</taxon>
    </lineage>
</organism>
<dbReference type="InterPro" id="IPR029039">
    <property type="entry name" value="Flavoprotein-like_sf"/>
</dbReference>
<dbReference type="InterPro" id="IPR005025">
    <property type="entry name" value="FMN_Rdtase-like_dom"/>
</dbReference>
<dbReference type="Pfam" id="PF03358">
    <property type="entry name" value="FMN_red"/>
    <property type="match status" value="1"/>
</dbReference>
<dbReference type="RefSeq" id="WP_179792451.1">
    <property type="nucleotide sequence ID" value="NZ_BAABHP010000018.1"/>
</dbReference>
<sequence>MIVGILGSASPTSGTRTALDAVARRCRAAGHEFDLVDLAVEYRELHDVARHDAPPPGSQIAALRARVRAADALVLATPVHHGTFSGLLKNALDHLAGDEFAGRPVGLLAHGSGAKAVTGAVDSLRPVVRALQGWSTPTGVGVAAADLLDGIAPLVETRIEEMVEQIDLFLGRTRRVPEAAVGVVS</sequence>
<accession>A0A7Y9J4B3</accession>
<reference evidence="5 6" key="1">
    <citation type="submission" date="2020-07" db="EMBL/GenBank/DDBJ databases">
        <title>Sequencing the genomes of 1000 actinobacteria strains.</title>
        <authorList>
            <person name="Klenk H.-P."/>
        </authorList>
    </citation>
    <scope>NUCLEOTIDE SEQUENCE [LARGE SCALE GENOMIC DNA]</scope>
    <source>
        <strain evidence="5 6">DSM 45772</strain>
    </source>
</reference>
<protein>
    <submittedName>
        <fullName evidence="5">NAD(P)H-dependent FMN reductase</fullName>
    </submittedName>
</protein>
<dbReference type="AlphaFoldDB" id="A0A7Y9J4B3"/>
<keyword evidence="3" id="KW-0560">Oxidoreductase</keyword>
<dbReference type="InterPro" id="IPR051814">
    <property type="entry name" value="NAD(P)H-dep_FMN_reductase"/>
</dbReference>
<evidence type="ECO:0000313" key="5">
    <source>
        <dbReference type="EMBL" id="NYD34509.1"/>
    </source>
</evidence>
<dbReference type="Gene3D" id="3.40.50.360">
    <property type="match status" value="1"/>
</dbReference>
<keyword evidence="1" id="KW-0285">Flavoprotein</keyword>
<dbReference type="SUPFAM" id="SSF52218">
    <property type="entry name" value="Flavoproteins"/>
    <property type="match status" value="1"/>
</dbReference>
<evidence type="ECO:0000313" key="6">
    <source>
        <dbReference type="Proteomes" id="UP000535890"/>
    </source>
</evidence>
<evidence type="ECO:0000256" key="1">
    <source>
        <dbReference type="ARBA" id="ARBA00022630"/>
    </source>
</evidence>
<name>A0A7Y9J4B3_9PSEU</name>
<evidence type="ECO:0000259" key="4">
    <source>
        <dbReference type="Pfam" id="PF03358"/>
    </source>
</evidence>
<keyword evidence="6" id="KW-1185">Reference proteome</keyword>
<evidence type="ECO:0000256" key="3">
    <source>
        <dbReference type="ARBA" id="ARBA00023002"/>
    </source>
</evidence>